<feature type="compositionally biased region" description="Basic and acidic residues" evidence="1">
    <location>
        <begin position="97"/>
        <end position="108"/>
    </location>
</feature>
<name>A0A9P9A8D8_9PEZI</name>
<comment type="caution">
    <text evidence="2">The sequence shown here is derived from an EMBL/GenBank/DDBJ whole genome shotgun (WGS) entry which is preliminary data.</text>
</comment>
<evidence type="ECO:0000256" key="1">
    <source>
        <dbReference type="SAM" id="MobiDB-lite"/>
    </source>
</evidence>
<feature type="region of interest" description="Disordered" evidence="1">
    <location>
        <begin position="1"/>
        <end position="185"/>
    </location>
</feature>
<protein>
    <submittedName>
        <fullName evidence="2">Uncharacterized protein</fullName>
    </submittedName>
</protein>
<organism evidence="2 3">
    <name type="scientific">Plectosphaerella plurivora</name>
    <dbReference type="NCBI Taxonomy" id="936078"/>
    <lineage>
        <taxon>Eukaryota</taxon>
        <taxon>Fungi</taxon>
        <taxon>Dikarya</taxon>
        <taxon>Ascomycota</taxon>
        <taxon>Pezizomycotina</taxon>
        <taxon>Sordariomycetes</taxon>
        <taxon>Hypocreomycetidae</taxon>
        <taxon>Glomerellales</taxon>
        <taxon>Plectosphaerellaceae</taxon>
        <taxon>Plectosphaerella</taxon>
    </lineage>
</organism>
<feature type="compositionally biased region" description="Low complexity" evidence="1">
    <location>
        <begin position="111"/>
        <end position="126"/>
    </location>
</feature>
<sequence length="261" mass="29018">MDGKKLAKSFREGVPSKDGALSMRLPKPASTKNNAPRGGSYDKTNQAPPPCPISEREIRSTDTKWPAAPKELRDENAAGKSMDFSYGIKNYPFRPRSPSERARADDGISRATAAAAAPKPSAEVVATFKQLGRQRRKEKEDAERRRREEEDRGPIASKEEPKKETGQPANTQLTPSMAPRGKWDIHSPKAAVMALKPLEDISLPPRPHMLQPMKGPFDELLPRKAMSYVGHTDEDEDWEHLSSDSSDSEDDTDTVGEWEML</sequence>
<feature type="compositionally biased region" description="Basic and acidic residues" evidence="1">
    <location>
        <begin position="1"/>
        <end position="15"/>
    </location>
</feature>
<gene>
    <name evidence="2" type="ORF">F5X68DRAFT_245083</name>
</gene>
<feature type="compositionally biased region" description="Basic and acidic residues" evidence="1">
    <location>
        <begin position="137"/>
        <end position="165"/>
    </location>
</feature>
<evidence type="ECO:0000313" key="3">
    <source>
        <dbReference type="Proteomes" id="UP000770015"/>
    </source>
</evidence>
<feature type="region of interest" description="Disordered" evidence="1">
    <location>
        <begin position="232"/>
        <end position="261"/>
    </location>
</feature>
<proteinExistence type="predicted"/>
<dbReference type="Proteomes" id="UP000770015">
    <property type="component" value="Unassembled WGS sequence"/>
</dbReference>
<keyword evidence="3" id="KW-1185">Reference proteome</keyword>
<dbReference type="EMBL" id="JAGSXJ010000020">
    <property type="protein sequence ID" value="KAH6680055.1"/>
    <property type="molecule type" value="Genomic_DNA"/>
</dbReference>
<dbReference type="AlphaFoldDB" id="A0A9P9A8D8"/>
<feature type="compositionally biased region" description="Acidic residues" evidence="1">
    <location>
        <begin position="246"/>
        <end position="261"/>
    </location>
</feature>
<evidence type="ECO:0000313" key="2">
    <source>
        <dbReference type="EMBL" id="KAH6680055.1"/>
    </source>
</evidence>
<accession>A0A9P9A8D8</accession>
<reference evidence="2" key="1">
    <citation type="journal article" date="2021" name="Nat. Commun.">
        <title>Genetic determinants of endophytism in the Arabidopsis root mycobiome.</title>
        <authorList>
            <person name="Mesny F."/>
            <person name="Miyauchi S."/>
            <person name="Thiergart T."/>
            <person name="Pickel B."/>
            <person name="Atanasova L."/>
            <person name="Karlsson M."/>
            <person name="Huettel B."/>
            <person name="Barry K.W."/>
            <person name="Haridas S."/>
            <person name="Chen C."/>
            <person name="Bauer D."/>
            <person name="Andreopoulos W."/>
            <person name="Pangilinan J."/>
            <person name="LaButti K."/>
            <person name="Riley R."/>
            <person name="Lipzen A."/>
            <person name="Clum A."/>
            <person name="Drula E."/>
            <person name="Henrissat B."/>
            <person name="Kohler A."/>
            <person name="Grigoriev I.V."/>
            <person name="Martin F.M."/>
            <person name="Hacquard S."/>
        </authorList>
    </citation>
    <scope>NUCLEOTIDE SEQUENCE</scope>
    <source>
        <strain evidence="2">MPI-SDFR-AT-0117</strain>
    </source>
</reference>